<evidence type="ECO:0000256" key="3">
    <source>
        <dbReference type="ARBA" id="ARBA00023125"/>
    </source>
</evidence>
<sequence>MEAFIAVAEELHFGNAAVRLRMAQSPLSQTIRKLERSLGAELFVRSTRSVELTTAGHALLPHAREVLGQLRIAAQAVKVPEGRVYGSLALGFTGVLNHLSLPPLTRALRKTYPDIELTLVGRVMTQDAVHQLDSGALDLAFVGLPVDSARINSRLLAQEAFGVVLPTDHPLVSGAAVDLTDLADDQFITPPLAAGSALHESTIRACADAGFYPQVAQEVSDPYMIMMLVAAGIGVALLPEGIAAFVPPGAVYVPLSGVPRYMNHGLAWSTRPGSLAREAFLELSEKVLPSPEMIV</sequence>
<keyword evidence="2" id="KW-0805">Transcription regulation</keyword>
<dbReference type="GO" id="GO:0003677">
    <property type="term" value="F:DNA binding"/>
    <property type="evidence" value="ECO:0007669"/>
    <property type="project" value="UniProtKB-KW"/>
</dbReference>
<comment type="caution">
    <text evidence="6">The sequence shown here is derived from an EMBL/GenBank/DDBJ whole genome shotgun (WGS) entry which is preliminary data.</text>
</comment>
<feature type="domain" description="HTH lysR-type" evidence="5">
    <location>
        <begin position="1"/>
        <end position="53"/>
    </location>
</feature>
<proteinExistence type="inferred from homology"/>
<dbReference type="Gene3D" id="1.10.10.10">
    <property type="entry name" value="Winged helix-like DNA-binding domain superfamily/Winged helix DNA-binding domain"/>
    <property type="match status" value="1"/>
</dbReference>
<dbReference type="SUPFAM" id="SSF46785">
    <property type="entry name" value="Winged helix' DNA-binding domain"/>
    <property type="match status" value="1"/>
</dbReference>
<dbReference type="CDD" id="cd08414">
    <property type="entry name" value="PBP2_LTTR_aromatics_like"/>
    <property type="match status" value="1"/>
</dbReference>
<accession>A0ABS4WA34</accession>
<reference evidence="6 7" key="1">
    <citation type="submission" date="2021-03" db="EMBL/GenBank/DDBJ databases">
        <title>Sequencing the genomes of 1000 actinobacteria strains.</title>
        <authorList>
            <person name="Klenk H.-P."/>
        </authorList>
    </citation>
    <scope>NUCLEOTIDE SEQUENCE [LARGE SCALE GENOMIC DNA]</scope>
    <source>
        <strain evidence="6 7">DSM 15454</strain>
    </source>
</reference>
<keyword evidence="7" id="KW-1185">Reference proteome</keyword>
<dbReference type="PANTHER" id="PTHR30346:SF0">
    <property type="entry name" value="HCA OPERON TRANSCRIPTIONAL ACTIVATOR HCAR"/>
    <property type="match status" value="1"/>
</dbReference>
<comment type="similarity">
    <text evidence="1">Belongs to the LysR transcriptional regulatory family.</text>
</comment>
<evidence type="ECO:0000313" key="6">
    <source>
        <dbReference type="EMBL" id="MBP2373071.1"/>
    </source>
</evidence>
<evidence type="ECO:0000256" key="4">
    <source>
        <dbReference type="ARBA" id="ARBA00023163"/>
    </source>
</evidence>
<organism evidence="6 7">
    <name type="scientific">Paeniglutamicibacter psychrophenolicus</name>
    <dbReference type="NCBI Taxonomy" id="257454"/>
    <lineage>
        <taxon>Bacteria</taxon>
        <taxon>Bacillati</taxon>
        <taxon>Actinomycetota</taxon>
        <taxon>Actinomycetes</taxon>
        <taxon>Micrococcales</taxon>
        <taxon>Micrococcaceae</taxon>
        <taxon>Paeniglutamicibacter</taxon>
    </lineage>
</organism>
<evidence type="ECO:0000313" key="7">
    <source>
        <dbReference type="Proteomes" id="UP000766570"/>
    </source>
</evidence>
<dbReference type="InterPro" id="IPR005119">
    <property type="entry name" value="LysR_subst-bd"/>
</dbReference>
<dbReference type="Pfam" id="PF03466">
    <property type="entry name" value="LysR_substrate"/>
    <property type="match status" value="1"/>
</dbReference>
<dbReference type="RefSeq" id="WP_245348011.1">
    <property type="nucleotide sequence ID" value="NZ_BAAAMI010000019.1"/>
</dbReference>
<gene>
    <name evidence="6" type="ORF">JOF46_000983</name>
</gene>
<name>A0ABS4WA34_9MICC</name>
<dbReference type="EMBL" id="JAGIOE010000001">
    <property type="protein sequence ID" value="MBP2373071.1"/>
    <property type="molecule type" value="Genomic_DNA"/>
</dbReference>
<evidence type="ECO:0000256" key="2">
    <source>
        <dbReference type="ARBA" id="ARBA00023015"/>
    </source>
</evidence>
<dbReference type="InterPro" id="IPR036390">
    <property type="entry name" value="WH_DNA-bd_sf"/>
</dbReference>
<dbReference type="SUPFAM" id="SSF53850">
    <property type="entry name" value="Periplasmic binding protein-like II"/>
    <property type="match status" value="1"/>
</dbReference>
<dbReference type="Pfam" id="PF00126">
    <property type="entry name" value="HTH_1"/>
    <property type="match status" value="1"/>
</dbReference>
<keyword evidence="4" id="KW-0804">Transcription</keyword>
<dbReference type="PANTHER" id="PTHR30346">
    <property type="entry name" value="TRANSCRIPTIONAL DUAL REGULATOR HCAR-RELATED"/>
    <property type="match status" value="1"/>
</dbReference>
<protein>
    <submittedName>
        <fullName evidence="6">DNA-binding transcriptional LysR family regulator</fullName>
    </submittedName>
</protein>
<dbReference type="Proteomes" id="UP000766570">
    <property type="component" value="Unassembled WGS sequence"/>
</dbReference>
<dbReference type="InterPro" id="IPR000847">
    <property type="entry name" value="LysR_HTH_N"/>
</dbReference>
<evidence type="ECO:0000256" key="1">
    <source>
        <dbReference type="ARBA" id="ARBA00009437"/>
    </source>
</evidence>
<dbReference type="Gene3D" id="3.40.190.10">
    <property type="entry name" value="Periplasmic binding protein-like II"/>
    <property type="match status" value="2"/>
</dbReference>
<dbReference type="InterPro" id="IPR036388">
    <property type="entry name" value="WH-like_DNA-bd_sf"/>
</dbReference>
<evidence type="ECO:0000259" key="5">
    <source>
        <dbReference type="PROSITE" id="PS50931"/>
    </source>
</evidence>
<keyword evidence="3 6" id="KW-0238">DNA-binding</keyword>
<dbReference type="PRINTS" id="PR00039">
    <property type="entry name" value="HTHLYSR"/>
</dbReference>
<dbReference type="PROSITE" id="PS50931">
    <property type="entry name" value="HTH_LYSR"/>
    <property type="match status" value="1"/>
</dbReference>